<accession>A0ACC2RHU8</accession>
<gene>
    <name evidence="1" type="ORF">DSO57_1022502</name>
</gene>
<comment type="caution">
    <text evidence="1">The sequence shown here is derived from an EMBL/GenBank/DDBJ whole genome shotgun (WGS) entry which is preliminary data.</text>
</comment>
<dbReference type="Proteomes" id="UP001165960">
    <property type="component" value="Unassembled WGS sequence"/>
</dbReference>
<proteinExistence type="predicted"/>
<sequence length="175" mass="19659">MKYTARNSKACDACHKQKIRCARKTDTSCVSCHRRNTTCTFTRPSISRHPKLSSKHTLLREPESNHINLLMRLLDYRVASWSLNPSVPTLVLSFFRRAGPHAIDFYLSTMSELLQEPEMPDAFPSLVSDIQQQLSSATVIPEAMYPHYTPPRPTSSSHSASTSSNGSSECDLPFD</sequence>
<evidence type="ECO:0000313" key="1">
    <source>
        <dbReference type="EMBL" id="KAJ9049613.1"/>
    </source>
</evidence>
<reference evidence="1" key="1">
    <citation type="submission" date="2022-04" db="EMBL/GenBank/DDBJ databases">
        <title>Genome of the entomopathogenic fungus Entomophthora muscae.</title>
        <authorList>
            <person name="Elya C."/>
            <person name="Lovett B.R."/>
            <person name="Lee E."/>
            <person name="Macias A.M."/>
            <person name="Hajek A.E."/>
            <person name="De Bivort B.L."/>
            <person name="Kasson M.T."/>
            <person name="De Fine Licht H.H."/>
            <person name="Stajich J.E."/>
        </authorList>
    </citation>
    <scope>NUCLEOTIDE SEQUENCE</scope>
    <source>
        <strain evidence="1">Berkeley</strain>
    </source>
</reference>
<evidence type="ECO:0000313" key="2">
    <source>
        <dbReference type="Proteomes" id="UP001165960"/>
    </source>
</evidence>
<protein>
    <submittedName>
        <fullName evidence="1">Uncharacterized protein</fullName>
    </submittedName>
</protein>
<organism evidence="1 2">
    <name type="scientific">Entomophthora muscae</name>
    <dbReference type="NCBI Taxonomy" id="34485"/>
    <lineage>
        <taxon>Eukaryota</taxon>
        <taxon>Fungi</taxon>
        <taxon>Fungi incertae sedis</taxon>
        <taxon>Zoopagomycota</taxon>
        <taxon>Entomophthoromycotina</taxon>
        <taxon>Entomophthoromycetes</taxon>
        <taxon>Entomophthorales</taxon>
        <taxon>Entomophthoraceae</taxon>
        <taxon>Entomophthora</taxon>
    </lineage>
</organism>
<name>A0ACC2RHU8_9FUNG</name>
<keyword evidence="2" id="KW-1185">Reference proteome</keyword>
<dbReference type="EMBL" id="QTSX02007213">
    <property type="protein sequence ID" value="KAJ9049613.1"/>
    <property type="molecule type" value="Genomic_DNA"/>
</dbReference>